<evidence type="ECO:0000256" key="3">
    <source>
        <dbReference type="SAM" id="SignalP"/>
    </source>
</evidence>
<keyword evidence="2 3" id="KW-0732">Signal</keyword>
<protein>
    <submittedName>
        <fullName evidence="5">ABC transporter substrate-binding protein</fullName>
    </submittedName>
</protein>
<dbReference type="AlphaFoldDB" id="A0AAN1MR07"/>
<reference evidence="5 6" key="1">
    <citation type="submission" date="2018-01" db="EMBL/GenBank/DDBJ databases">
        <title>Species boundaries and ecological features among Paraburkholderia terrae DSMZ17804T, P. hospita DSMZ17164T and P. caribensis DSMZ13236T.</title>
        <authorList>
            <person name="Pratama A.A."/>
        </authorList>
    </citation>
    <scope>NUCLEOTIDE SEQUENCE [LARGE SCALE GENOMIC DNA]</scope>
    <source>
        <strain evidence="5 6">DSM 17164</strain>
    </source>
</reference>
<dbReference type="KEGG" id="phs:C2L64_49280"/>
<evidence type="ECO:0000256" key="2">
    <source>
        <dbReference type="ARBA" id="ARBA00022729"/>
    </source>
</evidence>
<evidence type="ECO:0000313" key="6">
    <source>
        <dbReference type="Proteomes" id="UP000236649"/>
    </source>
</evidence>
<organism evidence="5 6">
    <name type="scientific">Paraburkholderia hospita</name>
    <dbReference type="NCBI Taxonomy" id="169430"/>
    <lineage>
        <taxon>Bacteria</taxon>
        <taxon>Pseudomonadati</taxon>
        <taxon>Pseudomonadota</taxon>
        <taxon>Betaproteobacteria</taxon>
        <taxon>Burkholderiales</taxon>
        <taxon>Burkholderiaceae</taxon>
        <taxon>Paraburkholderia</taxon>
    </lineage>
</organism>
<dbReference type="InterPro" id="IPR051010">
    <property type="entry name" value="BCAA_transport"/>
</dbReference>
<dbReference type="RefSeq" id="WP_090836523.1">
    <property type="nucleotide sequence ID" value="NZ_CADFGJ010000029.1"/>
</dbReference>
<sequence>MMKKVQSAIVAALLAAITSTTNAEVKIGFLATMSGSSADVGRDQFDGFSLALDQLSNRLGGVNTVIIKEDDQQKPEAAINALGKLIDRDKVDIVVGLTFANVMMALQNRISSTDIPVIGTVAGPSAVAGAQCRANEFVMSWQSDMPAEVVGKYLNDKGVRRVSTMTPNFIGGKDKVTGFKRFYRGEIVDEMYTPLNQLDFSAELTQISSSRPEAVYAFYPGGLGVTFVRQYQQAGLPGKTNLYTSNTIEGTAADAMGAAAIGAVVGDTWTPGAPGTESKNFVQAFERRFGRSPSPYAAFSYDAAMLLDAAIRVVKGNTADHKALTAAIKNAQFRSLRGNFRFGRNNFPIQDYSIYQVIKDNSGKPDFRLLQANVLKDQSDAYVQQCTLK</sequence>
<evidence type="ECO:0000256" key="1">
    <source>
        <dbReference type="ARBA" id="ARBA00010062"/>
    </source>
</evidence>
<dbReference type="EMBL" id="CP026109">
    <property type="protein sequence ID" value="AUT76267.1"/>
    <property type="molecule type" value="Genomic_DNA"/>
</dbReference>
<dbReference type="Proteomes" id="UP000236649">
    <property type="component" value="Chromosome 5"/>
</dbReference>
<feature type="chain" id="PRO_5042841545" evidence="3">
    <location>
        <begin position="24"/>
        <end position="389"/>
    </location>
</feature>
<feature type="signal peptide" evidence="3">
    <location>
        <begin position="1"/>
        <end position="23"/>
    </location>
</feature>
<dbReference type="PANTHER" id="PTHR30483">
    <property type="entry name" value="LEUCINE-SPECIFIC-BINDING PROTEIN"/>
    <property type="match status" value="1"/>
</dbReference>
<dbReference type="PANTHER" id="PTHR30483:SF6">
    <property type="entry name" value="PERIPLASMIC BINDING PROTEIN OF ABC TRANSPORTER FOR NATURAL AMINO ACIDS"/>
    <property type="match status" value="1"/>
</dbReference>
<feature type="domain" description="Leucine-binding protein" evidence="4">
    <location>
        <begin position="24"/>
        <end position="360"/>
    </location>
</feature>
<evidence type="ECO:0000313" key="5">
    <source>
        <dbReference type="EMBL" id="AUT76267.1"/>
    </source>
</evidence>
<dbReference type="SUPFAM" id="SSF53822">
    <property type="entry name" value="Periplasmic binding protein-like I"/>
    <property type="match status" value="1"/>
</dbReference>
<dbReference type="InterPro" id="IPR028082">
    <property type="entry name" value="Peripla_BP_I"/>
</dbReference>
<dbReference type="GeneID" id="55536241"/>
<accession>A0AAN1MR07</accession>
<proteinExistence type="inferred from homology"/>
<gene>
    <name evidence="5" type="ORF">C2L64_49280</name>
</gene>
<comment type="similarity">
    <text evidence="1">Belongs to the leucine-binding protein family.</text>
</comment>
<evidence type="ECO:0000259" key="4">
    <source>
        <dbReference type="Pfam" id="PF13458"/>
    </source>
</evidence>
<name>A0AAN1MR07_9BURK</name>
<dbReference type="Pfam" id="PF13458">
    <property type="entry name" value="Peripla_BP_6"/>
    <property type="match status" value="1"/>
</dbReference>
<dbReference type="Gene3D" id="3.40.50.2300">
    <property type="match status" value="2"/>
</dbReference>
<dbReference type="InterPro" id="IPR028081">
    <property type="entry name" value="Leu-bd"/>
</dbReference>